<dbReference type="PANTHER" id="PTHR47534">
    <property type="entry name" value="YALI0E05731P"/>
    <property type="match status" value="1"/>
</dbReference>
<dbReference type="InterPro" id="IPR036291">
    <property type="entry name" value="NAD(P)-bd_dom_sf"/>
</dbReference>
<dbReference type="GO" id="GO:0016491">
    <property type="term" value="F:oxidoreductase activity"/>
    <property type="evidence" value="ECO:0007669"/>
    <property type="project" value="UniProtKB-KW"/>
</dbReference>
<keyword evidence="3" id="KW-1185">Reference proteome</keyword>
<evidence type="ECO:0000313" key="2">
    <source>
        <dbReference type="EMBL" id="KAF2659741.1"/>
    </source>
</evidence>
<sequence length="309" mass="33399">MVNIAQIRQSNSLISASTAPRVAVFVGGTSGIGTAAVASIARLNTPVKAYVIGRKSSEAFFRTFAADLQQANPDANLIFLEGEISLLAEVKRNTVEGLDTSHALSFYSRMCCTENLLPLLRLSGRARVVTVLAGGLEGATYFNEDDLNLEKNGAFGAIATQRHMGAMNTLFLERLAEDPKNSSITFMHSHPGIVRTGNVFRGWAEGGWGIWMATVFMDPLLRLIAFSDEESAERYLYQITSGAFGGQGVRIEGAESGQTTKGKVAGGLFLVGRYCDAVMNEKEMAKLRVTAQEKVWEKTYQIIGPSVAS</sequence>
<dbReference type="AlphaFoldDB" id="A0A6A6TKC5"/>
<evidence type="ECO:0000256" key="1">
    <source>
        <dbReference type="ARBA" id="ARBA00023002"/>
    </source>
</evidence>
<dbReference type="Proteomes" id="UP000799324">
    <property type="component" value="Unassembled WGS sequence"/>
</dbReference>
<dbReference type="EMBL" id="MU004304">
    <property type="protein sequence ID" value="KAF2659741.1"/>
    <property type="molecule type" value="Genomic_DNA"/>
</dbReference>
<dbReference type="InterPro" id="IPR052228">
    <property type="entry name" value="Sec_Metab_Biosynth_Oxidored"/>
</dbReference>
<gene>
    <name evidence="2" type="ORF">K491DRAFT_590380</name>
</gene>
<evidence type="ECO:0008006" key="4">
    <source>
        <dbReference type="Google" id="ProtNLM"/>
    </source>
</evidence>
<keyword evidence="1" id="KW-0560">Oxidoreductase</keyword>
<evidence type="ECO:0000313" key="3">
    <source>
        <dbReference type="Proteomes" id="UP000799324"/>
    </source>
</evidence>
<accession>A0A6A6TKC5</accession>
<dbReference type="Gene3D" id="3.40.50.720">
    <property type="entry name" value="NAD(P)-binding Rossmann-like Domain"/>
    <property type="match status" value="2"/>
</dbReference>
<proteinExistence type="predicted"/>
<dbReference type="SUPFAM" id="SSF51735">
    <property type="entry name" value="NAD(P)-binding Rossmann-fold domains"/>
    <property type="match status" value="1"/>
</dbReference>
<protein>
    <recommendedName>
        <fullName evidence="4">NAD(P)-binding protein</fullName>
    </recommendedName>
</protein>
<dbReference type="PANTHER" id="PTHR47534:SF3">
    <property type="entry name" value="ALCOHOL DEHYDROGENASE-LIKE C-TERMINAL DOMAIN-CONTAINING PROTEIN"/>
    <property type="match status" value="1"/>
</dbReference>
<name>A0A6A6TKC5_9PLEO</name>
<organism evidence="2 3">
    <name type="scientific">Lophiostoma macrostomum CBS 122681</name>
    <dbReference type="NCBI Taxonomy" id="1314788"/>
    <lineage>
        <taxon>Eukaryota</taxon>
        <taxon>Fungi</taxon>
        <taxon>Dikarya</taxon>
        <taxon>Ascomycota</taxon>
        <taxon>Pezizomycotina</taxon>
        <taxon>Dothideomycetes</taxon>
        <taxon>Pleosporomycetidae</taxon>
        <taxon>Pleosporales</taxon>
        <taxon>Lophiostomataceae</taxon>
        <taxon>Lophiostoma</taxon>
    </lineage>
</organism>
<reference evidence="2" key="1">
    <citation type="journal article" date="2020" name="Stud. Mycol.">
        <title>101 Dothideomycetes genomes: a test case for predicting lifestyles and emergence of pathogens.</title>
        <authorList>
            <person name="Haridas S."/>
            <person name="Albert R."/>
            <person name="Binder M."/>
            <person name="Bloem J."/>
            <person name="Labutti K."/>
            <person name="Salamov A."/>
            <person name="Andreopoulos B."/>
            <person name="Baker S."/>
            <person name="Barry K."/>
            <person name="Bills G."/>
            <person name="Bluhm B."/>
            <person name="Cannon C."/>
            <person name="Castanera R."/>
            <person name="Culley D."/>
            <person name="Daum C."/>
            <person name="Ezra D."/>
            <person name="Gonzalez J."/>
            <person name="Henrissat B."/>
            <person name="Kuo A."/>
            <person name="Liang C."/>
            <person name="Lipzen A."/>
            <person name="Lutzoni F."/>
            <person name="Magnuson J."/>
            <person name="Mondo S."/>
            <person name="Nolan M."/>
            <person name="Ohm R."/>
            <person name="Pangilinan J."/>
            <person name="Park H.-J."/>
            <person name="Ramirez L."/>
            <person name="Alfaro M."/>
            <person name="Sun H."/>
            <person name="Tritt A."/>
            <person name="Yoshinaga Y."/>
            <person name="Zwiers L.-H."/>
            <person name="Turgeon B."/>
            <person name="Goodwin S."/>
            <person name="Spatafora J."/>
            <person name="Crous P."/>
            <person name="Grigoriev I."/>
        </authorList>
    </citation>
    <scope>NUCLEOTIDE SEQUENCE</scope>
    <source>
        <strain evidence="2">CBS 122681</strain>
    </source>
</reference>
<dbReference type="OrthoDB" id="2898509at2759"/>